<evidence type="ECO:0000313" key="3">
    <source>
        <dbReference type="Proteomes" id="UP001470230"/>
    </source>
</evidence>
<evidence type="ECO:0000313" key="2">
    <source>
        <dbReference type="EMBL" id="KAK8884190.1"/>
    </source>
</evidence>
<dbReference type="Proteomes" id="UP001470230">
    <property type="component" value="Unassembled WGS sequence"/>
</dbReference>
<dbReference type="EMBL" id="JAPFFF010000008">
    <property type="protein sequence ID" value="KAK8884190.1"/>
    <property type="molecule type" value="Genomic_DNA"/>
</dbReference>
<gene>
    <name evidence="2" type="ORF">M9Y10_043296</name>
</gene>
<accession>A0ABR2JZ95</accession>
<organism evidence="2 3">
    <name type="scientific">Tritrichomonas musculus</name>
    <dbReference type="NCBI Taxonomy" id="1915356"/>
    <lineage>
        <taxon>Eukaryota</taxon>
        <taxon>Metamonada</taxon>
        <taxon>Parabasalia</taxon>
        <taxon>Tritrichomonadida</taxon>
        <taxon>Tritrichomonadidae</taxon>
        <taxon>Tritrichomonas</taxon>
    </lineage>
</organism>
<comment type="caution">
    <text evidence="2">The sequence shown here is derived from an EMBL/GenBank/DDBJ whole genome shotgun (WGS) entry which is preliminary data.</text>
</comment>
<sequence length="403" mass="45596">MMHTQQISLFNLNSKSKSNHSSKNQFDLVIEKTENPSIELINPFFFSGLSVFIDLLDESQKKTAEYVLNVTGANIIEVSNQQENIFDADIIVTDKEKYKTQLMINHKNASMYGENQIDPLISFRNQKSQISTSNKKRKSIIINPEQIPWAFIPKRLQDNHKTESNYLAQSINKNWFNEALPPLPPSHPTVSSSIQQPLFSNSFQSSCLPDELKNAKNHRSVLQNIQNNGLQAQIQNTVLNGINNSNLTASTPCPEFNLTGGMIVVADSTKRTAPNYSLINQLPDIRLKPLPDGLHFISPFVNDENISKLYHERTETLIANANLTKDSVVTLDKKVKKRETPKKKKSKDGGRSNAAACRYCGICKKGFVDEEKHRASIEHNQNVRKQFQQVDELIDSFSNFSCM</sequence>
<keyword evidence="3" id="KW-1185">Reference proteome</keyword>
<feature type="region of interest" description="Disordered" evidence="1">
    <location>
        <begin position="333"/>
        <end position="353"/>
    </location>
</feature>
<protein>
    <recommendedName>
        <fullName evidence="4">DBF4-type domain-containing protein</fullName>
    </recommendedName>
</protein>
<evidence type="ECO:0000256" key="1">
    <source>
        <dbReference type="SAM" id="MobiDB-lite"/>
    </source>
</evidence>
<feature type="compositionally biased region" description="Basic residues" evidence="1">
    <location>
        <begin position="334"/>
        <end position="346"/>
    </location>
</feature>
<name>A0ABR2JZ95_9EUKA</name>
<reference evidence="2 3" key="1">
    <citation type="submission" date="2024-04" db="EMBL/GenBank/DDBJ databases">
        <title>Tritrichomonas musculus Genome.</title>
        <authorList>
            <person name="Alves-Ferreira E."/>
            <person name="Grigg M."/>
            <person name="Lorenzi H."/>
            <person name="Galac M."/>
        </authorList>
    </citation>
    <scope>NUCLEOTIDE SEQUENCE [LARGE SCALE GENOMIC DNA]</scope>
    <source>
        <strain evidence="2 3">EAF2021</strain>
    </source>
</reference>
<evidence type="ECO:0008006" key="4">
    <source>
        <dbReference type="Google" id="ProtNLM"/>
    </source>
</evidence>
<proteinExistence type="predicted"/>